<evidence type="ECO:0000259" key="1">
    <source>
        <dbReference type="Pfam" id="PF00881"/>
    </source>
</evidence>
<dbReference type="AlphaFoldDB" id="A0A2D2AX77"/>
<dbReference type="Proteomes" id="UP000228945">
    <property type="component" value="Chromosome"/>
</dbReference>
<reference evidence="2 3" key="1">
    <citation type="submission" date="2017-10" db="EMBL/GenBank/DDBJ databases">
        <title>Genome sequence of Caulobacter mirabilis FWC38.</title>
        <authorList>
            <person name="Fiebig A."/>
            <person name="Crosson S."/>
        </authorList>
    </citation>
    <scope>NUCLEOTIDE SEQUENCE [LARGE SCALE GENOMIC DNA]</scope>
    <source>
        <strain evidence="2 3">FWC 38</strain>
    </source>
</reference>
<dbReference type="OrthoDB" id="9802510at2"/>
<name>A0A2D2AX77_9CAUL</name>
<accession>A0A2D2AX77</accession>
<dbReference type="PANTHER" id="PTHR23026:SF123">
    <property type="entry name" value="NAD(P)H NITROREDUCTASE RV3131-RELATED"/>
    <property type="match status" value="1"/>
</dbReference>
<gene>
    <name evidence="2" type="ORF">CSW64_09335</name>
</gene>
<evidence type="ECO:0000313" key="2">
    <source>
        <dbReference type="EMBL" id="ATQ42593.1"/>
    </source>
</evidence>
<keyword evidence="3" id="KW-1185">Reference proteome</keyword>
<dbReference type="InterPro" id="IPR000415">
    <property type="entry name" value="Nitroreductase-like"/>
</dbReference>
<dbReference type="Pfam" id="PF00881">
    <property type="entry name" value="Nitroreductase"/>
    <property type="match status" value="1"/>
</dbReference>
<evidence type="ECO:0000313" key="3">
    <source>
        <dbReference type="Proteomes" id="UP000228945"/>
    </source>
</evidence>
<feature type="domain" description="Nitroreductase" evidence="1">
    <location>
        <begin position="9"/>
        <end position="165"/>
    </location>
</feature>
<dbReference type="PANTHER" id="PTHR23026">
    <property type="entry name" value="NADPH NITROREDUCTASE"/>
    <property type="match status" value="1"/>
</dbReference>
<dbReference type="RefSeq" id="WP_099621847.1">
    <property type="nucleotide sequence ID" value="NZ_CP024201.1"/>
</dbReference>
<dbReference type="Gene3D" id="3.40.109.10">
    <property type="entry name" value="NADH Oxidase"/>
    <property type="match status" value="1"/>
</dbReference>
<protein>
    <submittedName>
        <fullName evidence="2">Nitroreductase</fullName>
    </submittedName>
</protein>
<dbReference type="KEGG" id="cmb:CSW64_09335"/>
<dbReference type="SUPFAM" id="SSF55469">
    <property type="entry name" value="FMN-dependent nitroreductase-like"/>
    <property type="match status" value="1"/>
</dbReference>
<proteinExistence type="predicted"/>
<dbReference type="InterPro" id="IPR050627">
    <property type="entry name" value="Nitroreductase/BluB"/>
</dbReference>
<dbReference type="GO" id="GO:0016491">
    <property type="term" value="F:oxidoreductase activity"/>
    <property type="evidence" value="ECO:0007669"/>
    <property type="project" value="InterPro"/>
</dbReference>
<dbReference type="InterPro" id="IPR029479">
    <property type="entry name" value="Nitroreductase"/>
</dbReference>
<sequence length="186" mass="19787">MDAIEALHERRSIRDYQPRPVERALVEAVILDAVQAPSTPVSGAEPWTFLVIEGAERIAGYGARAKAFAAANRPSGPGYDWAERPDFSVFFNAPTVVVIAARADNSQAAAECCRAGQNLMISAHARGLGTCWVGSPMLWLGDAATRAELGLPETHRAFAVFTLGHPASVPAKASRAAPPVIWRADG</sequence>
<organism evidence="2 3">
    <name type="scientific">Caulobacter mirabilis</name>
    <dbReference type="NCBI Taxonomy" id="69666"/>
    <lineage>
        <taxon>Bacteria</taxon>
        <taxon>Pseudomonadati</taxon>
        <taxon>Pseudomonadota</taxon>
        <taxon>Alphaproteobacteria</taxon>
        <taxon>Caulobacterales</taxon>
        <taxon>Caulobacteraceae</taxon>
        <taxon>Caulobacter</taxon>
    </lineage>
</organism>
<dbReference type="EMBL" id="CP024201">
    <property type="protein sequence ID" value="ATQ42593.1"/>
    <property type="molecule type" value="Genomic_DNA"/>
</dbReference>